<evidence type="ECO:0000259" key="2">
    <source>
        <dbReference type="PROSITE" id="PS50943"/>
    </source>
</evidence>
<dbReference type="PROSITE" id="PS50943">
    <property type="entry name" value="HTH_CROC1"/>
    <property type="match status" value="1"/>
</dbReference>
<accession>A0A502GHE8</accession>
<feature type="domain" description="HTH cro/C1-type" evidence="2">
    <location>
        <begin position="5"/>
        <end position="60"/>
    </location>
</feature>
<evidence type="ECO:0000256" key="1">
    <source>
        <dbReference type="SAM" id="MobiDB-lite"/>
    </source>
</evidence>
<dbReference type="InterPro" id="IPR001387">
    <property type="entry name" value="Cro/C1-type_HTH"/>
</dbReference>
<dbReference type="SUPFAM" id="SSF47413">
    <property type="entry name" value="lambda repressor-like DNA-binding domains"/>
    <property type="match status" value="1"/>
</dbReference>
<feature type="region of interest" description="Disordered" evidence="1">
    <location>
        <begin position="79"/>
        <end position="107"/>
    </location>
</feature>
<evidence type="ECO:0000313" key="4">
    <source>
        <dbReference type="Proteomes" id="UP000317646"/>
    </source>
</evidence>
<organism evidence="3 4">
    <name type="scientific">Hymenobacter nivis</name>
    <dbReference type="NCBI Taxonomy" id="1850093"/>
    <lineage>
        <taxon>Bacteria</taxon>
        <taxon>Pseudomonadati</taxon>
        <taxon>Bacteroidota</taxon>
        <taxon>Cytophagia</taxon>
        <taxon>Cytophagales</taxon>
        <taxon>Hymenobacteraceae</taxon>
        <taxon>Hymenobacter</taxon>
    </lineage>
</organism>
<proteinExistence type="predicted"/>
<dbReference type="RefSeq" id="WP_140469203.1">
    <property type="nucleotide sequence ID" value="NZ_RCYZ01000010.1"/>
</dbReference>
<dbReference type="CDD" id="cd00093">
    <property type="entry name" value="HTH_XRE"/>
    <property type="match status" value="1"/>
</dbReference>
<dbReference type="Proteomes" id="UP000317646">
    <property type="component" value="Unassembled WGS sequence"/>
</dbReference>
<protein>
    <submittedName>
        <fullName evidence="3">XRE family transcriptional regulator</fullName>
    </submittedName>
</protein>
<name>A0A502GHE8_9BACT</name>
<keyword evidence="4" id="KW-1185">Reference proteome</keyword>
<feature type="compositionally biased region" description="Pro residues" evidence="1">
    <location>
        <begin position="91"/>
        <end position="101"/>
    </location>
</feature>
<dbReference type="InterPro" id="IPR010982">
    <property type="entry name" value="Lambda_DNA-bd_dom_sf"/>
</dbReference>
<reference evidence="3 4" key="1">
    <citation type="journal article" date="2019" name="Environ. Microbiol.">
        <title>Species interactions and distinct microbial communities in high Arctic permafrost affected cryosols are associated with the CH4 and CO2 gas fluxes.</title>
        <authorList>
            <person name="Altshuler I."/>
            <person name="Hamel J."/>
            <person name="Turney S."/>
            <person name="Magnuson E."/>
            <person name="Levesque R."/>
            <person name="Greer C."/>
            <person name="Whyte L.G."/>
        </authorList>
    </citation>
    <scope>NUCLEOTIDE SEQUENCE [LARGE SCALE GENOMIC DNA]</scope>
    <source>
        <strain evidence="3 4">S9.2P</strain>
    </source>
</reference>
<dbReference type="EMBL" id="RCYZ01000010">
    <property type="protein sequence ID" value="TPG61717.1"/>
    <property type="molecule type" value="Genomic_DNA"/>
</dbReference>
<gene>
    <name evidence="3" type="ORF">EAH73_19875</name>
</gene>
<comment type="caution">
    <text evidence="3">The sequence shown here is derived from an EMBL/GenBank/DDBJ whole genome shotgun (WGS) entry which is preliminary data.</text>
</comment>
<dbReference type="AlphaFoldDB" id="A0A502GHE8"/>
<dbReference type="Pfam" id="PF01381">
    <property type="entry name" value="HTH_3"/>
    <property type="match status" value="1"/>
</dbReference>
<sequence length="229" mass="22584">MVDRIRALLLARQLSPTQFADAIGVARPIVSHILSGRNKPSLEVVQKVLAAFPDLSMPWLLSGTGPMLAAVAANTAATAAPSTTPIVPEKAPTPAPAPLRGPAPRRAVAPVAPAPGAPASVAPAPVAAELVASLPGPPAPAPVPAPAALPVAAPAPAPVPNAPVLGTTGAAGPAEMATVPASAPALPAAAAAPAGSIPPELALFAEPGKAIRRIVIFYRDGTFADYQPE</sequence>
<evidence type="ECO:0000313" key="3">
    <source>
        <dbReference type="EMBL" id="TPG61717.1"/>
    </source>
</evidence>
<dbReference type="SMART" id="SM00530">
    <property type="entry name" value="HTH_XRE"/>
    <property type="match status" value="1"/>
</dbReference>
<dbReference type="Gene3D" id="1.10.260.40">
    <property type="entry name" value="lambda repressor-like DNA-binding domains"/>
    <property type="match status" value="1"/>
</dbReference>
<dbReference type="OrthoDB" id="1034290at2"/>
<dbReference type="GO" id="GO:0003677">
    <property type="term" value="F:DNA binding"/>
    <property type="evidence" value="ECO:0007669"/>
    <property type="project" value="InterPro"/>
</dbReference>